<organism evidence="3 4">
    <name type="scientific">Venturia inaequalis</name>
    <name type="common">Apple scab fungus</name>
    <dbReference type="NCBI Taxonomy" id="5025"/>
    <lineage>
        <taxon>Eukaryota</taxon>
        <taxon>Fungi</taxon>
        <taxon>Dikarya</taxon>
        <taxon>Ascomycota</taxon>
        <taxon>Pezizomycotina</taxon>
        <taxon>Dothideomycetes</taxon>
        <taxon>Pleosporomycetidae</taxon>
        <taxon>Venturiales</taxon>
        <taxon>Venturiaceae</taxon>
        <taxon>Venturia</taxon>
    </lineage>
</organism>
<evidence type="ECO:0000256" key="2">
    <source>
        <dbReference type="SAM" id="MobiDB-lite"/>
    </source>
</evidence>
<accession>A0A8H3UZ61</accession>
<evidence type="ECO:0000256" key="1">
    <source>
        <dbReference type="SAM" id="Coils"/>
    </source>
</evidence>
<name>A0A8H3UZ61_VENIN</name>
<comment type="caution">
    <text evidence="3">The sequence shown here is derived from an EMBL/GenBank/DDBJ whole genome shotgun (WGS) entry which is preliminary data.</text>
</comment>
<feature type="coiled-coil region" evidence="1">
    <location>
        <begin position="804"/>
        <end position="831"/>
    </location>
</feature>
<dbReference type="Proteomes" id="UP000433883">
    <property type="component" value="Unassembled WGS sequence"/>
</dbReference>
<protein>
    <submittedName>
        <fullName evidence="3">Uncharacterized protein</fullName>
    </submittedName>
</protein>
<evidence type="ECO:0000313" key="4">
    <source>
        <dbReference type="Proteomes" id="UP000433883"/>
    </source>
</evidence>
<feature type="region of interest" description="Disordered" evidence="2">
    <location>
        <begin position="101"/>
        <end position="136"/>
    </location>
</feature>
<feature type="compositionally biased region" description="Basic and acidic residues" evidence="2">
    <location>
        <begin position="703"/>
        <end position="713"/>
    </location>
</feature>
<feature type="compositionally biased region" description="Acidic residues" evidence="2">
    <location>
        <begin position="115"/>
        <end position="125"/>
    </location>
</feature>
<gene>
    <name evidence="3" type="ORF">BLS_000095</name>
</gene>
<reference evidence="3 4" key="1">
    <citation type="submission" date="2019-11" db="EMBL/GenBank/DDBJ databases">
        <title>Venturia inaequalis Genome Resource.</title>
        <authorList>
            <person name="Lichtner F.J."/>
        </authorList>
    </citation>
    <scope>NUCLEOTIDE SEQUENCE [LARGE SCALE GENOMIC DNA]</scope>
    <source>
        <strain evidence="3">Bline_iso_100314</strain>
    </source>
</reference>
<dbReference type="AlphaFoldDB" id="A0A8H3UZ61"/>
<dbReference type="EMBL" id="WNWQ01000100">
    <property type="protein sequence ID" value="KAE9979040.1"/>
    <property type="molecule type" value="Genomic_DNA"/>
</dbReference>
<sequence length="951" mass="105000">MTKLKPQSVEDGEAYPQESISERLESIRERRGDPTIASLTDTIAELKKDMASDKKANQQESFIQKQELVALRNSISTLQNTNAILAYKIDAISKKFADSNVSEHAPSNKDAKADQDDEGDFDGDSEEHSIVSDGEGIRQAQYDTLKELIEKNNDKIHMTIADNKKEIMTKLATKFQKRLDAVSSGLAEHVVHIEELKEAGNLVSIEDLRKQVNEISKVINNGPQSGFDLSEERNNEKTHFTNMDNFEALKQEVYCKFKLFAGEVDKELKRMNMKLGGLPVTPGNCEQMEAYLAHIESKMDNVQQWVMTVNQKLVDSGKANLVKGLLLRARVREVEKELASVKIECQRLTRLEDEFKAIRNDFAIIRIEHENLKSDRKDIKDRVDSVDRCISECLDIVGTTAEKVQSIDDSVSDLQEKDMNGIVGTTSDATAGAHNGPSVPAEFVDFGAAFFQRMDEIQAEVLKKTDETNGAVLNKLDMIEVTVQLKLDRIAREEEDRQLVIEAKYTTLTHNQTPKSRQMIDAEVVTGIEKKMEGVLEHSMAVVSCETKLENLEKMISQSMGMKPVADIGNRLNAKLDGLEQRIVALNDQNVHEFIDIDQKLNVIMQQGNIHGLDNLVKLVSKIGTTMEAFDKPLHNLSISDTSLQNILQWVQSMNGKLVDMSGKIEALSGRGKDANPIQKAIAGPATKADPQSMAASFQNGRPGKDSKKDKPKLVSPPASGPSKPKTPQGVKPSTPAVWDRPTAKLATILRPSLDPSPGKSSTVALVPSPAVPVQEKSVRVEMTSEEMYKVHSAETVEQRAEHLAAYKTRVAEEEASKAKAETELQGVQAEAIARVEADSSEADVSESDSDDNALLVRFAEMKKNLQPSTPILLEHGLNLGKTGISTEENSPSSRPSSPASILNAAATDFTMPRSLNLVVPTAFDEWKAKTLPSMAHNERAKSPLKFADSY</sequence>
<proteinExistence type="predicted"/>
<keyword evidence="1" id="KW-0175">Coiled coil</keyword>
<feature type="region of interest" description="Disordered" evidence="2">
    <location>
        <begin position="684"/>
        <end position="742"/>
    </location>
</feature>
<evidence type="ECO:0000313" key="3">
    <source>
        <dbReference type="EMBL" id="KAE9979040.1"/>
    </source>
</evidence>